<dbReference type="Ensembl" id="ENSCPBT00000020848.1">
    <property type="protein sequence ID" value="ENSCPBP00000017645.1"/>
    <property type="gene ID" value="ENSCPBG00000012908.1"/>
</dbReference>
<dbReference type="SMART" id="SM00355">
    <property type="entry name" value="ZnF_C2H2"/>
    <property type="match status" value="10"/>
</dbReference>
<dbReference type="GO" id="GO:0008270">
    <property type="term" value="F:zinc ion binding"/>
    <property type="evidence" value="ECO:0007669"/>
    <property type="project" value="UniProtKB-KW"/>
</dbReference>
<dbReference type="InterPro" id="IPR051574">
    <property type="entry name" value="ZnF_E-box_Homeobox"/>
</dbReference>
<dbReference type="Proteomes" id="UP000694380">
    <property type="component" value="Unplaced"/>
</dbReference>
<evidence type="ECO:0000256" key="1">
    <source>
        <dbReference type="ARBA" id="ARBA00004123"/>
    </source>
</evidence>
<evidence type="ECO:0000256" key="3">
    <source>
        <dbReference type="ARBA" id="ARBA00022737"/>
    </source>
</evidence>
<dbReference type="PANTHER" id="PTHR24391:SF15">
    <property type="entry name" value="MBD2 (METHYL-CPG-BINDING PROTEIN)-INTERACTING ZINC FINGER PROTEIN"/>
    <property type="match status" value="1"/>
</dbReference>
<dbReference type="GeneTree" id="ENSGT00870000136508"/>
<dbReference type="Pfam" id="PF00096">
    <property type="entry name" value="zf-C2H2"/>
    <property type="match status" value="1"/>
</dbReference>
<reference evidence="10" key="2">
    <citation type="submission" date="2025-09" db="UniProtKB">
        <authorList>
            <consortium name="Ensembl"/>
        </authorList>
    </citation>
    <scope>IDENTIFICATION</scope>
</reference>
<keyword evidence="11" id="KW-1185">Reference proteome</keyword>
<reference evidence="10" key="1">
    <citation type="submission" date="2025-08" db="UniProtKB">
        <authorList>
            <consortium name="Ensembl"/>
        </authorList>
    </citation>
    <scope>IDENTIFICATION</scope>
</reference>
<dbReference type="InterPro" id="IPR013087">
    <property type="entry name" value="Znf_C2H2_type"/>
</dbReference>
<evidence type="ECO:0000256" key="6">
    <source>
        <dbReference type="ARBA" id="ARBA00023125"/>
    </source>
</evidence>
<proteinExistence type="predicted"/>
<evidence type="ECO:0000256" key="4">
    <source>
        <dbReference type="ARBA" id="ARBA00022771"/>
    </source>
</evidence>
<dbReference type="Gene3D" id="3.30.160.60">
    <property type="entry name" value="Classic Zinc Finger"/>
    <property type="match status" value="4"/>
</dbReference>
<evidence type="ECO:0000259" key="9">
    <source>
        <dbReference type="PROSITE" id="PS50157"/>
    </source>
</evidence>
<name>A0A8C3P4Y3_CHRPI</name>
<feature type="domain" description="C2H2-type" evidence="9">
    <location>
        <begin position="174"/>
        <end position="205"/>
    </location>
</feature>
<protein>
    <recommendedName>
        <fullName evidence="9">C2H2-type domain-containing protein</fullName>
    </recommendedName>
</protein>
<keyword evidence="3" id="KW-0677">Repeat</keyword>
<keyword evidence="7" id="KW-0539">Nucleus</keyword>
<organism evidence="10 11">
    <name type="scientific">Chrysemys picta bellii</name>
    <name type="common">Western painted turtle</name>
    <name type="synonym">Emys bellii</name>
    <dbReference type="NCBI Taxonomy" id="8478"/>
    <lineage>
        <taxon>Eukaryota</taxon>
        <taxon>Metazoa</taxon>
        <taxon>Chordata</taxon>
        <taxon>Craniata</taxon>
        <taxon>Vertebrata</taxon>
        <taxon>Euteleostomi</taxon>
        <taxon>Archelosauria</taxon>
        <taxon>Testudinata</taxon>
        <taxon>Testudines</taxon>
        <taxon>Cryptodira</taxon>
        <taxon>Durocryptodira</taxon>
        <taxon>Testudinoidea</taxon>
        <taxon>Emydidae</taxon>
        <taxon>Chrysemys</taxon>
    </lineage>
</organism>
<keyword evidence="5" id="KW-0862">Zinc</keyword>
<evidence type="ECO:0000256" key="7">
    <source>
        <dbReference type="ARBA" id="ARBA00023242"/>
    </source>
</evidence>
<sequence length="513" mass="59619">VMAPGNKFKSSELILLCEWEECLFVGKCMEEFCDHIAEHLKEYQQHPLERTGNRSVEVGEINLEETCPFYHCWWRNCEFLATGPRELVTHVNFHSYHTKLKFLGSQLRASHQDWPACSQNSYNQNQIPRISEMYVCQWENCDVTYNNPEWFYRHVAMHAYSTEKENISSNKKAICCCLWKGNCSGTFKGKHKLWDHLRTHTQERVVACPSCGAMFSNNTKFFDHAKRQVSEDQQVFVCQNCDKHFANERLLRDHMRGHVTHVTCPFCDMVCTSVSSLKAHIRFRHCDERPFHCDLCESSFKNAYDLHKHVETHNDSNAYSCDVEGCVFTSRTLQILRQHYKRNNGNLKYKCHICQKCYSWCYTLTLHLRKAHKLSCHSRFRYKEDDDGYLRLNVAVYNAVMGLDQGLENKMAPKKSSVVQNSTGKDSYASCKRSHSSVELHTTRCQRWSQTTAEKVMVESETSIMEPMYFELQTTPQSFENSASPSELDEAMTLNTKEKLIEIAMGLGIQVAV</sequence>
<evidence type="ECO:0000256" key="5">
    <source>
        <dbReference type="ARBA" id="ARBA00022833"/>
    </source>
</evidence>
<keyword evidence="4 8" id="KW-0863">Zinc-finger</keyword>
<accession>A0A8C3P4Y3</accession>
<dbReference type="InterPro" id="IPR036236">
    <property type="entry name" value="Znf_C2H2_sf"/>
</dbReference>
<dbReference type="SUPFAM" id="SSF57667">
    <property type="entry name" value="beta-beta-alpha zinc fingers"/>
    <property type="match status" value="3"/>
</dbReference>
<dbReference type="PROSITE" id="PS00028">
    <property type="entry name" value="ZINC_FINGER_C2H2_1"/>
    <property type="match status" value="5"/>
</dbReference>
<keyword evidence="2" id="KW-0479">Metal-binding</keyword>
<feature type="domain" description="C2H2-type" evidence="9">
    <location>
        <begin position="349"/>
        <end position="372"/>
    </location>
</feature>
<evidence type="ECO:0000313" key="10">
    <source>
        <dbReference type="Ensembl" id="ENSCPBP00000017645.1"/>
    </source>
</evidence>
<evidence type="ECO:0000313" key="11">
    <source>
        <dbReference type="Proteomes" id="UP000694380"/>
    </source>
</evidence>
<feature type="domain" description="C2H2-type" evidence="9">
    <location>
        <begin position="236"/>
        <end position="263"/>
    </location>
</feature>
<dbReference type="PROSITE" id="PS50157">
    <property type="entry name" value="ZINC_FINGER_C2H2_2"/>
    <property type="match status" value="5"/>
</dbReference>
<feature type="domain" description="C2H2-type" evidence="9">
    <location>
        <begin position="291"/>
        <end position="318"/>
    </location>
</feature>
<comment type="subcellular location">
    <subcellularLocation>
        <location evidence="1">Nucleus</location>
    </subcellularLocation>
</comment>
<dbReference type="GO" id="GO:0005634">
    <property type="term" value="C:nucleus"/>
    <property type="evidence" value="ECO:0007669"/>
    <property type="project" value="UniProtKB-SubCell"/>
</dbReference>
<dbReference type="PANTHER" id="PTHR24391">
    <property type="entry name" value="HISTONE H4 TRANSCRIPTION FACTOR-RELATED"/>
    <property type="match status" value="1"/>
</dbReference>
<dbReference type="GO" id="GO:0000981">
    <property type="term" value="F:DNA-binding transcription factor activity, RNA polymerase II-specific"/>
    <property type="evidence" value="ECO:0007669"/>
    <property type="project" value="TreeGrafter"/>
</dbReference>
<evidence type="ECO:0000256" key="2">
    <source>
        <dbReference type="ARBA" id="ARBA00022723"/>
    </source>
</evidence>
<dbReference type="GO" id="GO:0045892">
    <property type="term" value="P:negative regulation of DNA-templated transcription"/>
    <property type="evidence" value="ECO:0007669"/>
    <property type="project" value="UniProtKB-ARBA"/>
</dbReference>
<dbReference type="Pfam" id="PF12171">
    <property type="entry name" value="zf-C2H2_jaz"/>
    <property type="match status" value="1"/>
</dbReference>
<evidence type="ECO:0000256" key="8">
    <source>
        <dbReference type="PROSITE-ProRule" id="PRU00042"/>
    </source>
</evidence>
<dbReference type="GO" id="GO:0000978">
    <property type="term" value="F:RNA polymerase II cis-regulatory region sequence-specific DNA binding"/>
    <property type="evidence" value="ECO:0007669"/>
    <property type="project" value="TreeGrafter"/>
</dbReference>
<feature type="domain" description="C2H2-type" evidence="9">
    <location>
        <begin position="262"/>
        <end position="290"/>
    </location>
</feature>
<dbReference type="InterPro" id="IPR022755">
    <property type="entry name" value="Znf_C2H2_jaz"/>
</dbReference>
<dbReference type="AlphaFoldDB" id="A0A8C3P4Y3"/>
<keyword evidence="6" id="KW-0238">DNA-binding</keyword>